<dbReference type="SUPFAM" id="SSF53098">
    <property type="entry name" value="Ribonuclease H-like"/>
    <property type="match status" value="1"/>
</dbReference>
<dbReference type="EMBL" id="CP104064">
    <property type="protein sequence ID" value="WAH37434.1"/>
    <property type="molecule type" value="Genomic_DNA"/>
</dbReference>
<dbReference type="InterPro" id="IPR015378">
    <property type="entry name" value="Transposase-like_Mu_C"/>
</dbReference>
<evidence type="ECO:0000313" key="3">
    <source>
        <dbReference type="Proteomes" id="UP001164803"/>
    </source>
</evidence>
<reference evidence="2" key="1">
    <citation type="submission" date="2022-08" db="EMBL/GenBank/DDBJ databases">
        <title>Alicyclobacillus dauci DSM2870, complete genome.</title>
        <authorList>
            <person name="Wang Q."/>
            <person name="Cai R."/>
            <person name="Wang Z."/>
        </authorList>
    </citation>
    <scope>NUCLEOTIDE SEQUENCE</scope>
    <source>
        <strain evidence="2">DSM 28700</strain>
    </source>
</reference>
<keyword evidence="3" id="KW-1185">Reference proteome</keyword>
<feature type="domain" description="Integrase catalytic" evidence="1">
    <location>
        <begin position="235"/>
        <end position="442"/>
    </location>
</feature>
<proteinExistence type="predicted"/>
<dbReference type="RefSeq" id="WP_268044929.1">
    <property type="nucleotide sequence ID" value="NZ_CP104064.1"/>
</dbReference>
<organism evidence="2 3">
    <name type="scientific">Alicyclobacillus dauci</name>
    <dbReference type="NCBI Taxonomy" id="1475485"/>
    <lineage>
        <taxon>Bacteria</taxon>
        <taxon>Bacillati</taxon>
        <taxon>Bacillota</taxon>
        <taxon>Bacilli</taxon>
        <taxon>Bacillales</taxon>
        <taxon>Alicyclobacillaceae</taxon>
        <taxon>Alicyclobacillus</taxon>
    </lineage>
</organism>
<dbReference type="PROSITE" id="PS50994">
    <property type="entry name" value="INTEGRASE"/>
    <property type="match status" value="1"/>
</dbReference>
<name>A0ABY6Z3W0_9BACL</name>
<dbReference type="InterPro" id="IPR001584">
    <property type="entry name" value="Integrase_cat-core"/>
</dbReference>
<accession>A0ABY6Z3W0</accession>
<evidence type="ECO:0000313" key="2">
    <source>
        <dbReference type="EMBL" id="WAH37434.1"/>
    </source>
</evidence>
<dbReference type="Pfam" id="PF09299">
    <property type="entry name" value="Mu-transpos_C"/>
    <property type="match status" value="1"/>
</dbReference>
<evidence type="ECO:0000259" key="1">
    <source>
        <dbReference type="PROSITE" id="PS50994"/>
    </source>
</evidence>
<dbReference type="Proteomes" id="UP001164803">
    <property type="component" value="Chromosome"/>
</dbReference>
<dbReference type="InterPro" id="IPR012337">
    <property type="entry name" value="RNaseH-like_sf"/>
</dbReference>
<dbReference type="InterPro" id="IPR036397">
    <property type="entry name" value="RNaseH_sf"/>
</dbReference>
<protein>
    <submittedName>
        <fullName evidence="2">DDE-type integrase/transposase/recombinase</fullName>
    </submittedName>
</protein>
<gene>
    <name evidence="2" type="ORF">NZD86_02525</name>
</gene>
<dbReference type="Gene3D" id="3.30.420.10">
    <property type="entry name" value="Ribonuclease H-like superfamily/Ribonuclease H"/>
    <property type="match status" value="1"/>
</dbReference>
<sequence>MTYRSLLDTLNDKQRKEVGDRLEMIRPVLLLERAKQNDIRAIYQFTANYKEYLADNQSLESLTREELIAEVSRKYSVPNEYGVRPRGASVRSIKRYLAAYKAYDLEFDARGEEGLATKKGNGYLFRKDNRTIEICHPRKPDMVLGQINVRLSDGYLPMIKEAIEQEYLTIKRPTKKAIHQSISIRCLRQGIEPLSYETVKKILGRIDPQIRTRMRDGNKAAEVYDPVTRGFSNEEAQYPLHIVELDHTELDLDILDGNTGYVIGRPWITLGIDVFSRMIWCLYVSFEPPSANVVRKAIEHGIYFKRAKERYGTFNEWECFGVPSVVYMDNGPEFRNTEVRRMITETIKSSVRYRPVRTPRYGGTIERLFGTLNKQLIHLLDGTRKSNPTDLGEYDPDKEAKLTLDDIRTILTMYIVDHYHMTPHRGLPLNSDTPIVRYREGLHMAGFPPFITPDQEEALSIELLPAMLKPYTRDGVRLNNVSYKLDSLAQLIDKREKKYKIKYDIDDISKIYLQRPGSEEYVRVPAVQPRAEEIHQVNWYTWKQIRDIMRAESKEKRESIPGTQRVVEARKELENMIKEKYRSGRKARQKAARMNLEVMISEPTTNAQKDHGTSLKDKLRAARMLAEQSMVEGNDE</sequence>